<feature type="region of interest" description="Disordered" evidence="4">
    <location>
        <begin position="104"/>
        <end position="151"/>
    </location>
</feature>
<dbReference type="AlphaFoldDB" id="A0A6A6PD23"/>
<evidence type="ECO:0000256" key="3">
    <source>
        <dbReference type="ARBA" id="ARBA00023235"/>
    </source>
</evidence>
<evidence type="ECO:0000256" key="1">
    <source>
        <dbReference type="ARBA" id="ARBA00007953"/>
    </source>
</evidence>
<sequence length="799" mass="88513">MAPPRKRARPEGSTPESAQPQLGSPKEPDDQLQNERITVPLTMTEQVPSSEAEKEARAGITAYARPDMRGFQGVVKHRYTDFLVNEISPSGLVWRLENVLGVKPKSKRDPTTDAPSMDTSSAGRAQGEGTTENAVSKPMAQATPDTNALTVSPDEQVAAPTAKDIDFKLAPADRARLESLFGKETATAIKDLYHDVLKYPNRKAKFHATIFLDPIDDKDERTDAHKIIRQLFGSRLETITGSDNSIKIGAALPGQQKGDSQPRGRIGWEELGGDFLHFTLYKENKDTMEALSFLGSKLKTGQKRFEVAGTKDRRAVTTQRISIFRQTKESLAKIAPQLNNAYIGDATYRPRGLQLGELAGNEFTITIRDCHFPGEEGMTIDQRMQLADDVVKPAACSLETEGFINYFGLQRFGTFAYSTDSIGIKILQGDLRGAIEKILSISPTAMAAARAYDANDEVRPKDFPLVSYDDRQRALAIYTWHRDGNSKKALQILPRKFGAEAAIINHLGYRKGNADPNDPSSFPTRKDYQGALVHIPRHTRTIYMHAYQSLVWNVAAAERWNRLGPKVIEGDLVLVREARLKVKDEDGDTKMEDEVDESGEPIVRPAEGDRAISGGRPGGKGKGKESDDNFERARHVTAEEAARGVFNIYDVVLPLPGWDVLYPNNEIGEFYREFMGSDRGGGLDPYNMRRKWKDASLMGNYRKVFARAKNVEYELRAYGNGPRGDEEQFVPTDVDRLGIERDAKFGFAGDGKATESEGGPTKVAVILKLQLGVSQYATMAMREIMKGGGVPYQPEYAGR</sequence>
<dbReference type="InterPro" id="IPR056963">
    <property type="entry name" value="PUS7L_N"/>
</dbReference>
<dbReference type="EMBL" id="MU001670">
    <property type="protein sequence ID" value="KAF2461858.1"/>
    <property type="molecule type" value="Genomic_DNA"/>
</dbReference>
<dbReference type="InterPro" id="IPR020103">
    <property type="entry name" value="PsdUridine_synth_cat_dom_sf"/>
</dbReference>
<dbReference type="GO" id="GO:0009982">
    <property type="term" value="F:pseudouridine synthase activity"/>
    <property type="evidence" value="ECO:0007669"/>
    <property type="project" value="InterPro"/>
</dbReference>
<evidence type="ECO:0000259" key="5">
    <source>
        <dbReference type="PROSITE" id="PS50984"/>
    </source>
</evidence>
<dbReference type="InterPro" id="IPR011760">
    <property type="entry name" value="PsdUridine_synth_TruD_insert"/>
</dbReference>
<dbReference type="PROSITE" id="PS50984">
    <property type="entry name" value="TRUD"/>
    <property type="match status" value="1"/>
</dbReference>
<dbReference type="GO" id="GO:0003723">
    <property type="term" value="F:RNA binding"/>
    <property type="evidence" value="ECO:0007669"/>
    <property type="project" value="InterPro"/>
</dbReference>
<evidence type="ECO:0000256" key="2">
    <source>
        <dbReference type="ARBA" id="ARBA00022694"/>
    </source>
</evidence>
<dbReference type="CDD" id="cd01291">
    <property type="entry name" value="PseudoU_synth"/>
    <property type="match status" value="1"/>
</dbReference>
<dbReference type="InterPro" id="IPR001656">
    <property type="entry name" value="PsdUridine_synth_TruD"/>
</dbReference>
<protein>
    <submittedName>
        <fullName evidence="6">Putative pseudouridine synthase TruD/Pus7</fullName>
    </submittedName>
</protein>
<comment type="similarity">
    <text evidence="1">Belongs to the pseudouridine synthase TruD family.</text>
</comment>
<dbReference type="GO" id="GO:0001522">
    <property type="term" value="P:pseudouridine synthesis"/>
    <property type="evidence" value="ECO:0007669"/>
    <property type="project" value="InterPro"/>
</dbReference>
<dbReference type="Pfam" id="PF23943">
    <property type="entry name" value="PUS7L_N"/>
    <property type="match status" value="1"/>
</dbReference>
<dbReference type="PANTHER" id="PTHR13326">
    <property type="entry name" value="TRNA PSEUDOURIDINE SYNTHASE D"/>
    <property type="match status" value="1"/>
</dbReference>
<dbReference type="GO" id="GO:0008033">
    <property type="term" value="P:tRNA processing"/>
    <property type="evidence" value="ECO:0007669"/>
    <property type="project" value="UniProtKB-KW"/>
</dbReference>
<reference evidence="6" key="1">
    <citation type="journal article" date="2020" name="Stud. Mycol.">
        <title>101 Dothideomycetes genomes: a test case for predicting lifestyles and emergence of pathogens.</title>
        <authorList>
            <person name="Haridas S."/>
            <person name="Albert R."/>
            <person name="Binder M."/>
            <person name="Bloem J."/>
            <person name="Labutti K."/>
            <person name="Salamov A."/>
            <person name="Andreopoulos B."/>
            <person name="Baker S."/>
            <person name="Barry K."/>
            <person name="Bills G."/>
            <person name="Bluhm B."/>
            <person name="Cannon C."/>
            <person name="Castanera R."/>
            <person name="Culley D."/>
            <person name="Daum C."/>
            <person name="Ezra D."/>
            <person name="Gonzalez J."/>
            <person name="Henrissat B."/>
            <person name="Kuo A."/>
            <person name="Liang C."/>
            <person name="Lipzen A."/>
            <person name="Lutzoni F."/>
            <person name="Magnuson J."/>
            <person name="Mondo S."/>
            <person name="Nolan M."/>
            <person name="Ohm R."/>
            <person name="Pangilinan J."/>
            <person name="Park H.-J."/>
            <person name="Ramirez L."/>
            <person name="Alfaro M."/>
            <person name="Sun H."/>
            <person name="Tritt A."/>
            <person name="Yoshinaga Y."/>
            <person name="Zwiers L.-H."/>
            <person name="Turgeon B."/>
            <person name="Goodwin S."/>
            <person name="Spatafora J."/>
            <person name="Crous P."/>
            <person name="Grigoriev I."/>
        </authorList>
    </citation>
    <scope>NUCLEOTIDE SEQUENCE</scope>
    <source>
        <strain evidence="6">ATCC 16933</strain>
    </source>
</reference>
<organism evidence="6 7">
    <name type="scientific">Lineolata rhizophorae</name>
    <dbReference type="NCBI Taxonomy" id="578093"/>
    <lineage>
        <taxon>Eukaryota</taxon>
        <taxon>Fungi</taxon>
        <taxon>Dikarya</taxon>
        <taxon>Ascomycota</taxon>
        <taxon>Pezizomycotina</taxon>
        <taxon>Dothideomycetes</taxon>
        <taxon>Dothideomycetes incertae sedis</taxon>
        <taxon>Lineolatales</taxon>
        <taxon>Lineolataceae</taxon>
        <taxon>Lineolata</taxon>
    </lineage>
</organism>
<feature type="region of interest" description="Disordered" evidence="4">
    <location>
        <begin position="585"/>
        <end position="630"/>
    </location>
</feature>
<dbReference type="PIRSF" id="PIRSF037016">
    <property type="entry name" value="Pseudouridin_synth_euk_prd"/>
    <property type="match status" value="1"/>
</dbReference>
<name>A0A6A6PD23_9PEZI</name>
<dbReference type="CDD" id="cd02576">
    <property type="entry name" value="PseudoU_synth_ScPUS7"/>
    <property type="match status" value="1"/>
</dbReference>
<keyword evidence="7" id="KW-1185">Reference proteome</keyword>
<evidence type="ECO:0000256" key="4">
    <source>
        <dbReference type="SAM" id="MobiDB-lite"/>
    </source>
</evidence>
<dbReference type="Pfam" id="PF01142">
    <property type="entry name" value="TruD"/>
    <property type="match status" value="1"/>
</dbReference>
<proteinExistence type="inferred from homology"/>
<dbReference type="PROSITE" id="PS01268">
    <property type="entry name" value="UPF0024"/>
    <property type="match status" value="1"/>
</dbReference>
<feature type="region of interest" description="Disordered" evidence="4">
    <location>
        <begin position="1"/>
        <end position="55"/>
    </location>
</feature>
<accession>A0A6A6PD23</accession>
<gene>
    <name evidence="6" type="ORF">BDY21DRAFT_329828</name>
</gene>
<feature type="domain" description="TRUD" evidence="5">
    <location>
        <begin position="402"/>
        <end position="707"/>
    </location>
</feature>
<dbReference type="OrthoDB" id="447290at2759"/>
<dbReference type="PANTHER" id="PTHR13326:SF21">
    <property type="entry name" value="PSEUDOURIDYLATE SYNTHASE PUS7L"/>
    <property type="match status" value="1"/>
</dbReference>
<dbReference type="Proteomes" id="UP000799766">
    <property type="component" value="Unassembled WGS sequence"/>
</dbReference>
<feature type="compositionally biased region" description="Polar residues" evidence="4">
    <location>
        <begin position="113"/>
        <end position="134"/>
    </location>
</feature>
<keyword evidence="3" id="KW-0413">Isomerase</keyword>
<dbReference type="InterPro" id="IPR020119">
    <property type="entry name" value="PsdUridine_synth_TruD_CS"/>
</dbReference>
<dbReference type="InterPro" id="IPR042214">
    <property type="entry name" value="TruD_catalytic"/>
</dbReference>
<dbReference type="GO" id="GO:0005634">
    <property type="term" value="C:nucleus"/>
    <property type="evidence" value="ECO:0007669"/>
    <property type="project" value="TreeGrafter"/>
</dbReference>
<evidence type="ECO:0000313" key="7">
    <source>
        <dbReference type="Proteomes" id="UP000799766"/>
    </source>
</evidence>
<dbReference type="Gene3D" id="3.30.2350.20">
    <property type="entry name" value="TruD, catalytic domain"/>
    <property type="match status" value="2"/>
</dbReference>
<dbReference type="SUPFAM" id="SSF55120">
    <property type="entry name" value="Pseudouridine synthase"/>
    <property type="match status" value="1"/>
</dbReference>
<evidence type="ECO:0000313" key="6">
    <source>
        <dbReference type="EMBL" id="KAF2461858.1"/>
    </source>
</evidence>
<keyword evidence="2" id="KW-0819">tRNA processing</keyword>